<reference evidence="7" key="2">
    <citation type="journal article" date="2019" name="Mol. Plant Microbe Interact.">
        <title>Genome sequence resources for four phytopathogenic fungi from the Colletotrichum orbiculare species complex.</title>
        <authorList>
            <person name="Gan P."/>
            <person name="Tsushima A."/>
            <person name="Narusaka M."/>
            <person name="Narusaka Y."/>
            <person name="Takano Y."/>
            <person name="Kubo Y."/>
            <person name="Shirasu K."/>
        </authorList>
    </citation>
    <scope>GENOME REANNOTATION</scope>
    <source>
        <strain evidence="7">104-T / ATCC 96160 / CBS 514.97 / LARS 414 / MAFF 240422</strain>
    </source>
</reference>
<dbReference type="InterPro" id="IPR036291">
    <property type="entry name" value="NAD(P)-bd_dom_sf"/>
</dbReference>
<dbReference type="STRING" id="1213857.A0A484G5L5"/>
<comment type="caution">
    <text evidence="6">The sequence shown here is derived from an EMBL/GenBank/DDBJ whole genome shotgun (WGS) entry which is preliminary data.</text>
</comment>
<dbReference type="SUPFAM" id="SSF51735">
    <property type="entry name" value="NAD(P)-binding Rossmann-fold domains"/>
    <property type="match status" value="1"/>
</dbReference>
<sequence length="373" mass="40601">MVVVDMPPRGLIAGHLNASTFCHLHIRLLKLAFDLASPVCPTPRPRVLLVGSGGIGTVAALNLEAGNLAAVTAVLRSNYDIVNTNGFTIKSCEHGDLKNWKPTEVLKAVPDTSSANSDHQFDYIICCTKNVPDAPPNLCDVIAPAVTPGHSAVVLIQNGLNIQRPFFERYPSNIVLSGVSRVDAHEIAKGLVEQKKPDLLHVGAFHNPNLSKEAQQAAARRFVELYRAGGKTTCLHTPDVDYDRWSKLVYNASLNPICALTGLNASELQLTPRTMETMVIPAMKEVIQVAAAVGHMLPEDVIQKTIEANPIGEDIAPSMQLDLQKGNLIEHENILGEVVREAQKYSVATPILSVLYELCCAHQWRLKKTRGLI</sequence>
<dbReference type="InterPro" id="IPR013752">
    <property type="entry name" value="KPA_reductase"/>
</dbReference>
<dbReference type="AlphaFoldDB" id="A0A484G5L5"/>
<evidence type="ECO:0000256" key="1">
    <source>
        <dbReference type="ARBA" id="ARBA00007870"/>
    </source>
</evidence>
<dbReference type="InterPro" id="IPR013328">
    <property type="entry name" value="6PGD_dom2"/>
</dbReference>
<evidence type="ECO:0008006" key="8">
    <source>
        <dbReference type="Google" id="ProtNLM"/>
    </source>
</evidence>
<organism evidence="6 7">
    <name type="scientific">Colletotrichum orbiculare (strain 104-T / ATCC 96160 / CBS 514.97 / LARS 414 / MAFF 240422)</name>
    <name type="common">Cucumber anthracnose fungus</name>
    <name type="synonym">Colletotrichum lagenarium</name>
    <dbReference type="NCBI Taxonomy" id="1213857"/>
    <lineage>
        <taxon>Eukaryota</taxon>
        <taxon>Fungi</taxon>
        <taxon>Dikarya</taxon>
        <taxon>Ascomycota</taxon>
        <taxon>Pezizomycotina</taxon>
        <taxon>Sordariomycetes</taxon>
        <taxon>Hypocreomycetidae</taxon>
        <taxon>Glomerellales</taxon>
        <taxon>Glomerellaceae</taxon>
        <taxon>Colletotrichum</taxon>
        <taxon>Colletotrichum orbiculare species complex</taxon>
    </lineage>
</organism>
<evidence type="ECO:0000313" key="7">
    <source>
        <dbReference type="Proteomes" id="UP000014480"/>
    </source>
</evidence>
<dbReference type="Gene3D" id="1.10.1040.10">
    <property type="entry name" value="N-(1-d-carboxylethyl)-l-norvaline Dehydrogenase, domain 2"/>
    <property type="match status" value="1"/>
</dbReference>
<keyword evidence="3" id="KW-0560">Oxidoreductase</keyword>
<dbReference type="Proteomes" id="UP000014480">
    <property type="component" value="Unassembled WGS sequence"/>
</dbReference>
<keyword evidence="7" id="KW-1185">Reference proteome</keyword>
<reference evidence="7" key="1">
    <citation type="journal article" date="2013" name="New Phytol.">
        <title>Comparative genomic and transcriptomic analyses reveal the hemibiotrophic stage shift of Colletotrichum fungi.</title>
        <authorList>
            <person name="Gan P."/>
            <person name="Ikeda K."/>
            <person name="Irieda H."/>
            <person name="Narusaka M."/>
            <person name="O'Connell R.J."/>
            <person name="Narusaka Y."/>
            <person name="Takano Y."/>
            <person name="Kubo Y."/>
            <person name="Shirasu K."/>
        </authorList>
    </citation>
    <scope>NUCLEOTIDE SEQUENCE [LARGE SCALE GENOMIC DNA]</scope>
    <source>
        <strain evidence="7">104-T / ATCC 96160 / CBS 514.97 / LARS 414 / MAFF 240422</strain>
    </source>
</reference>
<dbReference type="GO" id="GO:0015940">
    <property type="term" value="P:pantothenate biosynthetic process"/>
    <property type="evidence" value="ECO:0007669"/>
    <property type="project" value="InterPro"/>
</dbReference>
<comment type="similarity">
    <text evidence="1">Belongs to the ketopantoate reductase family.</text>
</comment>
<keyword evidence="2" id="KW-0521">NADP</keyword>
<evidence type="ECO:0000313" key="6">
    <source>
        <dbReference type="EMBL" id="TDZ25428.1"/>
    </source>
</evidence>
<dbReference type="NCBIfam" id="TIGR00745">
    <property type="entry name" value="apbA_panE"/>
    <property type="match status" value="1"/>
</dbReference>
<accession>A0A484G5L5</accession>
<dbReference type="GO" id="GO:0005737">
    <property type="term" value="C:cytoplasm"/>
    <property type="evidence" value="ECO:0007669"/>
    <property type="project" value="TreeGrafter"/>
</dbReference>
<evidence type="ECO:0000259" key="4">
    <source>
        <dbReference type="Pfam" id="PF02558"/>
    </source>
</evidence>
<dbReference type="InterPro" id="IPR051402">
    <property type="entry name" value="KPR-Related"/>
</dbReference>
<evidence type="ECO:0000256" key="3">
    <source>
        <dbReference type="ARBA" id="ARBA00023002"/>
    </source>
</evidence>
<dbReference type="FunFam" id="1.10.1040.10:FF:000017">
    <property type="entry name" value="2-dehydropantoate 2-reductase"/>
    <property type="match status" value="1"/>
</dbReference>
<protein>
    <recommendedName>
        <fullName evidence="8">2-dehydropantoate 2-reductase</fullName>
    </recommendedName>
</protein>
<dbReference type="OrthoDB" id="3609at2759"/>
<dbReference type="EMBL" id="AMCV02000002">
    <property type="protein sequence ID" value="TDZ25428.1"/>
    <property type="molecule type" value="Genomic_DNA"/>
</dbReference>
<dbReference type="Gene3D" id="3.40.50.720">
    <property type="entry name" value="NAD(P)-binding Rossmann-like Domain"/>
    <property type="match status" value="1"/>
</dbReference>
<evidence type="ECO:0000259" key="5">
    <source>
        <dbReference type="Pfam" id="PF08546"/>
    </source>
</evidence>
<feature type="domain" description="Ketopantoate reductase C-terminal" evidence="5">
    <location>
        <begin position="239"/>
        <end position="359"/>
    </location>
</feature>
<evidence type="ECO:0000256" key="2">
    <source>
        <dbReference type="ARBA" id="ARBA00022857"/>
    </source>
</evidence>
<name>A0A484G5L5_COLOR</name>
<dbReference type="GO" id="GO:0008677">
    <property type="term" value="F:2-dehydropantoate 2-reductase activity"/>
    <property type="evidence" value="ECO:0007669"/>
    <property type="project" value="InterPro"/>
</dbReference>
<dbReference type="Pfam" id="PF02558">
    <property type="entry name" value="ApbA"/>
    <property type="match status" value="1"/>
</dbReference>
<proteinExistence type="inferred from homology"/>
<dbReference type="SUPFAM" id="SSF48179">
    <property type="entry name" value="6-phosphogluconate dehydrogenase C-terminal domain-like"/>
    <property type="match status" value="1"/>
</dbReference>
<dbReference type="PANTHER" id="PTHR21708">
    <property type="entry name" value="PROBABLE 2-DEHYDROPANTOATE 2-REDUCTASE"/>
    <property type="match status" value="1"/>
</dbReference>
<feature type="domain" description="Ketopantoate reductase N-terminal" evidence="4">
    <location>
        <begin position="47"/>
        <end position="205"/>
    </location>
</feature>
<dbReference type="InterPro" id="IPR003710">
    <property type="entry name" value="ApbA"/>
</dbReference>
<dbReference type="Pfam" id="PF08546">
    <property type="entry name" value="ApbA_C"/>
    <property type="match status" value="1"/>
</dbReference>
<dbReference type="InterPro" id="IPR013332">
    <property type="entry name" value="KPR_N"/>
</dbReference>
<gene>
    <name evidence="6" type="ORF">Cob_v001501</name>
</gene>
<dbReference type="InterPro" id="IPR008927">
    <property type="entry name" value="6-PGluconate_DH-like_C_sf"/>
</dbReference>
<dbReference type="PANTHER" id="PTHR21708:SF30">
    <property type="entry name" value="2-DEHYDROPANTOATE 2-REDUCTASE-RELATED"/>
    <property type="match status" value="1"/>
</dbReference>